<reference evidence="2 3" key="2">
    <citation type="journal article" date="2022" name="Mol. Biol. Evol.">
        <title>Comparative Genomics Reveals Insights into the Divergent Evolution of Astigmatic Mites and Household Pest Adaptations.</title>
        <authorList>
            <person name="Xiong Q."/>
            <person name="Wan A.T."/>
            <person name="Liu X."/>
            <person name="Fung C.S."/>
            <person name="Xiao X."/>
            <person name="Malainual N."/>
            <person name="Hou J."/>
            <person name="Wang L."/>
            <person name="Wang M."/>
            <person name="Yang K.Y."/>
            <person name="Cui Y."/>
            <person name="Leung E.L."/>
            <person name="Nong W."/>
            <person name="Shin S.K."/>
            <person name="Au S.W."/>
            <person name="Jeong K.Y."/>
            <person name="Chew F.T."/>
            <person name="Hui J.H."/>
            <person name="Leung T.F."/>
            <person name="Tungtrongchitr A."/>
            <person name="Zhong N."/>
            <person name="Liu Z."/>
            <person name="Tsui S.K."/>
        </authorList>
    </citation>
    <scope>NUCLEOTIDE SEQUENCE [LARGE SCALE GENOMIC DNA]</scope>
    <source>
        <strain evidence="2">Derp</strain>
    </source>
</reference>
<feature type="transmembrane region" description="Helical" evidence="1">
    <location>
        <begin position="12"/>
        <end position="30"/>
    </location>
</feature>
<evidence type="ECO:0000313" key="2">
    <source>
        <dbReference type="EMBL" id="KAH9418552.1"/>
    </source>
</evidence>
<evidence type="ECO:0000313" key="3">
    <source>
        <dbReference type="Proteomes" id="UP000887458"/>
    </source>
</evidence>
<keyword evidence="1" id="KW-1133">Transmembrane helix</keyword>
<comment type="caution">
    <text evidence="2">The sequence shown here is derived from an EMBL/GenBank/DDBJ whole genome shotgun (WGS) entry which is preliminary data.</text>
</comment>
<keyword evidence="3" id="KW-1185">Reference proteome</keyword>
<gene>
    <name evidence="2" type="ORF">DERP_003877</name>
</gene>
<protein>
    <submittedName>
        <fullName evidence="2">Uncharacterized protein</fullName>
    </submittedName>
</protein>
<proteinExistence type="predicted"/>
<evidence type="ECO:0000256" key="1">
    <source>
        <dbReference type="SAM" id="Phobius"/>
    </source>
</evidence>
<accession>A0ABQ8J7H5</accession>
<sequence>MNNDVCRALFECVSIQIFWLILSSMMIIIVDDHLHDHCPHLLVKRMVTTICCYASCIVE</sequence>
<dbReference type="EMBL" id="NJHN03000062">
    <property type="protein sequence ID" value="KAH9418552.1"/>
    <property type="molecule type" value="Genomic_DNA"/>
</dbReference>
<reference evidence="2 3" key="1">
    <citation type="journal article" date="2018" name="J. Allergy Clin. Immunol.">
        <title>High-quality assembly of Dermatophagoides pteronyssinus genome and transcriptome reveals a wide range of novel allergens.</title>
        <authorList>
            <person name="Liu X.Y."/>
            <person name="Yang K.Y."/>
            <person name="Wang M.Q."/>
            <person name="Kwok J.S."/>
            <person name="Zeng X."/>
            <person name="Yang Z."/>
            <person name="Xiao X.J."/>
            <person name="Lau C.P."/>
            <person name="Li Y."/>
            <person name="Huang Z.M."/>
            <person name="Ba J.G."/>
            <person name="Yim A.K."/>
            <person name="Ouyang C.Y."/>
            <person name="Ngai S.M."/>
            <person name="Chan T.F."/>
            <person name="Leung E.L."/>
            <person name="Liu L."/>
            <person name="Liu Z.G."/>
            <person name="Tsui S.K."/>
        </authorList>
    </citation>
    <scope>NUCLEOTIDE SEQUENCE [LARGE SCALE GENOMIC DNA]</scope>
    <source>
        <strain evidence="2">Derp</strain>
    </source>
</reference>
<keyword evidence="1" id="KW-0812">Transmembrane</keyword>
<organism evidence="2 3">
    <name type="scientific">Dermatophagoides pteronyssinus</name>
    <name type="common">European house dust mite</name>
    <dbReference type="NCBI Taxonomy" id="6956"/>
    <lineage>
        <taxon>Eukaryota</taxon>
        <taxon>Metazoa</taxon>
        <taxon>Ecdysozoa</taxon>
        <taxon>Arthropoda</taxon>
        <taxon>Chelicerata</taxon>
        <taxon>Arachnida</taxon>
        <taxon>Acari</taxon>
        <taxon>Acariformes</taxon>
        <taxon>Sarcoptiformes</taxon>
        <taxon>Astigmata</taxon>
        <taxon>Psoroptidia</taxon>
        <taxon>Analgoidea</taxon>
        <taxon>Pyroglyphidae</taxon>
        <taxon>Dermatophagoidinae</taxon>
        <taxon>Dermatophagoides</taxon>
    </lineage>
</organism>
<name>A0ABQ8J7H5_DERPT</name>
<dbReference type="Proteomes" id="UP000887458">
    <property type="component" value="Unassembled WGS sequence"/>
</dbReference>
<keyword evidence="1" id="KW-0472">Membrane</keyword>